<accession>A0A165XBE0</accession>
<evidence type="ECO:0000313" key="2">
    <source>
        <dbReference type="Proteomes" id="UP000076798"/>
    </source>
</evidence>
<keyword evidence="2" id="KW-1185">Reference proteome</keyword>
<dbReference type="Proteomes" id="UP000076798">
    <property type="component" value="Unassembled WGS sequence"/>
</dbReference>
<sequence length="151" mass="17013">MFAVVAGETYAILAQNETCSPTFQCLMSGVDRPYEQTPYLDLSSCFHDTATAHHSSPNSAERVSKGWHIWVDRPDDLFTVTAFSISKFSLKDHFATGYNTFAHFTCCIHDMHANYPLPSGANVLAPHWSHIRDFNFIDSMKTMTCPRESLT</sequence>
<evidence type="ECO:0000313" key="1">
    <source>
        <dbReference type="EMBL" id="KZT32025.1"/>
    </source>
</evidence>
<gene>
    <name evidence="1" type="ORF">SISSUDRAFT_593387</name>
</gene>
<proteinExistence type="predicted"/>
<organism evidence="1 2">
    <name type="scientific">Sistotremastrum suecicum HHB10207 ss-3</name>
    <dbReference type="NCBI Taxonomy" id="1314776"/>
    <lineage>
        <taxon>Eukaryota</taxon>
        <taxon>Fungi</taxon>
        <taxon>Dikarya</taxon>
        <taxon>Basidiomycota</taxon>
        <taxon>Agaricomycotina</taxon>
        <taxon>Agaricomycetes</taxon>
        <taxon>Sistotremastrales</taxon>
        <taxon>Sistotremastraceae</taxon>
        <taxon>Sistotremastrum</taxon>
    </lineage>
</organism>
<dbReference type="AlphaFoldDB" id="A0A165XBE0"/>
<dbReference type="EMBL" id="KV428402">
    <property type="protein sequence ID" value="KZT32025.1"/>
    <property type="molecule type" value="Genomic_DNA"/>
</dbReference>
<reference evidence="1 2" key="1">
    <citation type="journal article" date="2016" name="Mol. Biol. Evol.">
        <title>Comparative Genomics of Early-Diverging Mushroom-Forming Fungi Provides Insights into the Origins of Lignocellulose Decay Capabilities.</title>
        <authorList>
            <person name="Nagy L.G."/>
            <person name="Riley R."/>
            <person name="Tritt A."/>
            <person name="Adam C."/>
            <person name="Daum C."/>
            <person name="Floudas D."/>
            <person name="Sun H."/>
            <person name="Yadav J.S."/>
            <person name="Pangilinan J."/>
            <person name="Larsson K.H."/>
            <person name="Matsuura K."/>
            <person name="Barry K."/>
            <person name="Labutti K."/>
            <person name="Kuo R."/>
            <person name="Ohm R.A."/>
            <person name="Bhattacharya S.S."/>
            <person name="Shirouzu T."/>
            <person name="Yoshinaga Y."/>
            <person name="Martin F.M."/>
            <person name="Grigoriev I.V."/>
            <person name="Hibbett D.S."/>
        </authorList>
    </citation>
    <scope>NUCLEOTIDE SEQUENCE [LARGE SCALE GENOMIC DNA]</scope>
    <source>
        <strain evidence="1 2">HHB10207 ss-3</strain>
    </source>
</reference>
<name>A0A165XBE0_9AGAM</name>
<protein>
    <submittedName>
        <fullName evidence="1">Uncharacterized protein</fullName>
    </submittedName>
</protein>